<evidence type="ECO:0000313" key="2">
    <source>
        <dbReference type="Proteomes" id="UP000236291"/>
    </source>
</evidence>
<accession>A0A2K3K1Y6</accession>
<gene>
    <name evidence="1" type="ORF">L195_g051847</name>
</gene>
<reference evidence="1 2" key="2">
    <citation type="journal article" date="2017" name="Front. Plant Sci.">
        <title>Gene Classification and Mining of Molecular Markers Useful in Red Clover (Trifolium pratense) Breeding.</title>
        <authorList>
            <person name="Istvanek J."/>
            <person name="Dluhosova J."/>
            <person name="Dluhos P."/>
            <person name="Patkova L."/>
            <person name="Nedelnik J."/>
            <person name="Repkova J."/>
        </authorList>
    </citation>
    <scope>NUCLEOTIDE SEQUENCE [LARGE SCALE GENOMIC DNA]</scope>
    <source>
        <strain evidence="2">cv. Tatra</strain>
        <tissue evidence="1">Young leaves</tissue>
    </source>
</reference>
<dbReference type="AlphaFoldDB" id="A0A2K3K1Y6"/>
<sequence>MIADRMISSKEGLFWRWEWRAALTQSEEHDLTKLKELLLDVNLNPNSIDRWRWIIGSAGLFSVNSCYNFLAQRGAAEDINPSLLEALKNLWQNDVPSKRIALIFSILAIFLKWCGMQHSNGWDVD</sequence>
<dbReference type="EMBL" id="ASHM01082413">
    <property type="protein sequence ID" value="PNX60284.1"/>
    <property type="molecule type" value="Genomic_DNA"/>
</dbReference>
<dbReference type="Proteomes" id="UP000236291">
    <property type="component" value="Unassembled WGS sequence"/>
</dbReference>
<comment type="caution">
    <text evidence="1">The sequence shown here is derived from an EMBL/GenBank/DDBJ whole genome shotgun (WGS) entry which is preliminary data.</text>
</comment>
<evidence type="ECO:0000313" key="1">
    <source>
        <dbReference type="EMBL" id="PNX60284.1"/>
    </source>
</evidence>
<proteinExistence type="predicted"/>
<organism evidence="1 2">
    <name type="scientific">Trifolium pratense</name>
    <name type="common">Red clover</name>
    <dbReference type="NCBI Taxonomy" id="57577"/>
    <lineage>
        <taxon>Eukaryota</taxon>
        <taxon>Viridiplantae</taxon>
        <taxon>Streptophyta</taxon>
        <taxon>Embryophyta</taxon>
        <taxon>Tracheophyta</taxon>
        <taxon>Spermatophyta</taxon>
        <taxon>Magnoliopsida</taxon>
        <taxon>eudicotyledons</taxon>
        <taxon>Gunneridae</taxon>
        <taxon>Pentapetalae</taxon>
        <taxon>rosids</taxon>
        <taxon>fabids</taxon>
        <taxon>Fabales</taxon>
        <taxon>Fabaceae</taxon>
        <taxon>Papilionoideae</taxon>
        <taxon>50 kb inversion clade</taxon>
        <taxon>NPAAA clade</taxon>
        <taxon>Hologalegina</taxon>
        <taxon>IRL clade</taxon>
        <taxon>Trifolieae</taxon>
        <taxon>Trifolium</taxon>
    </lineage>
</organism>
<name>A0A2K3K1Y6_TRIPR</name>
<reference evidence="1 2" key="1">
    <citation type="journal article" date="2014" name="Am. J. Bot.">
        <title>Genome assembly and annotation for red clover (Trifolium pratense; Fabaceae).</title>
        <authorList>
            <person name="Istvanek J."/>
            <person name="Jaros M."/>
            <person name="Krenek A."/>
            <person name="Repkova J."/>
        </authorList>
    </citation>
    <scope>NUCLEOTIDE SEQUENCE [LARGE SCALE GENOMIC DNA]</scope>
    <source>
        <strain evidence="2">cv. Tatra</strain>
        <tissue evidence="1">Young leaves</tissue>
    </source>
</reference>
<protein>
    <submittedName>
        <fullName evidence="1">Uncharacterized protein</fullName>
    </submittedName>
</protein>